<dbReference type="InterPro" id="IPR031327">
    <property type="entry name" value="MCM"/>
</dbReference>
<proteinExistence type="inferred from homology"/>
<comment type="similarity">
    <text evidence="4">Belongs to the MCM family.</text>
</comment>
<dbReference type="OrthoDB" id="331858at2759"/>
<keyword evidence="2 4" id="KW-0067">ATP-binding</keyword>
<dbReference type="PANTHER" id="PTHR11630:SF48">
    <property type="entry name" value="DNA HELICASE MCM9"/>
    <property type="match status" value="1"/>
</dbReference>
<dbReference type="Pfam" id="PF17207">
    <property type="entry name" value="MCM_OB"/>
    <property type="match status" value="1"/>
</dbReference>
<evidence type="ECO:0000256" key="2">
    <source>
        <dbReference type="ARBA" id="ARBA00022840"/>
    </source>
</evidence>
<dbReference type="GO" id="GO:0005634">
    <property type="term" value="C:nucleus"/>
    <property type="evidence" value="ECO:0007669"/>
    <property type="project" value="UniProtKB-SubCell"/>
</dbReference>
<evidence type="ECO:0000256" key="5">
    <source>
        <dbReference type="SAM" id="MobiDB-lite"/>
    </source>
</evidence>
<reference evidence="7 8" key="2">
    <citation type="submission" date="2013-02" db="EMBL/GenBank/DDBJ databases">
        <title>The Genome Sequence of Plasmodium falciparum 7G8.</title>
        <authorList>
            <consortium name="The Broad Institute Genome Sequencing Platform"/>
            <consortium name="The Broad Institute Genome Sequencing Center for Infectious Disease"/>
            <person name="Neafsey D."/>
            <person name="Cheeseman I."/>
            <person name="Volkman S."/>
            <person name="Adams J."/>
            <person name="Walker B."/>
            <person name="Young S.K."/>
            <person name="Zeng Q."/>
            <person name="Gargeya S."/>
            <person name="Fitzgerald M."/>
            <person name="Haas B."/>
            <person name="Abouelleil A."/>
            <person name="Alvarado L."/>
            <person name="Arachchi H.M."/>
            <person name="Berlin A.M."/>
            <person name="Chapman S.B."/>
            <person name="Dewar J."/>
            <person name="Goldberg J."/>
            <person name="Griggs A."/>
            <person name="Gujja S."/>
            <person name="Hansen M."/>
            <person name="Howarth C."/>
            <person name="Imamovic A."/>
            <person name="Larimer J."/>
            <person name="McCowan C."/>
            <person name="Murphy C."/>
            <person name="Neiman D."/>
            <person name="Pearson M."/>
            <person name="Priest M."/>
            <person name="Roberts A."/>
            <person name="Saif S."/>
            <person name="Shea T."/>
            <person name="Sisk P."/>
            <person name="Sykes S."/>
            <person name="Wortman J."/>
            <person name="Nusbaum C."/>
            <person name="Birren B."/>
        </authorList>
    </citation>
    <scope>NUCLEOTIDE SEQUENCE [LARGE SCALE GENOMIC DNA]</scope>
    <source>
        <strain evidence="7 8">7G8</strain>
    </source>
</reference>
<feature type="compositionally biased region" description="Basic and acidic residues" evidence="5">
    <location>
        <begin position="296"/>
        <end position="306"/>
    </location>
</feature>
<dbReference type="SMART" id="SM00350">
    <property type="entry name" value="MCM"/>
    <property type="match status" value="1"/>
</dbReference>
<evidence type="ECO:0000256" key="3">
    <source>
        <dbReference type="ARBA" id="ARBA00023125"/>
    </source>
</evidence>
<organism evidence="7 8">
    <name type="scientific">Plasmodium falciparum (isolate 7G8)</name>
    <dbReference type="NCBI Taxonomy" id="57266"/>
    <lineage>
        <taxon>Eukaryota</taxon>
        <taxon>Sar</taxon>
        <taxon>Alveolata</taxon>
        <taxon>Apicomplexa</taxon>
        <taxon>Aconoidasida</taxon>
        <taxon>Haemosporida</taxon>
        <taxon>Plasmodiidae</taxon>
        <taxon>Plasmodium</taxon>
        <taxon>Plasmodium (Laverania)</taxon>
    </lineage>
</organism>
<dbReference type="PRINTS" id="PR01657">
    <property type="entry name" value="MCMFAMILY"/>
</dbReference>
<feature type="domain" description="MCM C-terminal AAA(+) ATPase" evidence="6">
    <location>
        <begin position="704"/>
        <end position="883"/>
    </location>
</feature>
<dbReference type="EMBL" id="KE123588">
    <property type="protein sequence ID" value="EUR78665.1"/>
    <property type="molecule type" value="Genomic_DNA"/>
</dbReference>
<dbReference type="InterPro" id="IPR001208">
    <property type="entry name" value="MCM_dom"/>
</dbReference>
<dbReference type="GO" id="GO:0005524">
    <property type="term" value="F:ATP binding"/>
    <property type="evidence" value="ECO:0007669"/>
    <property type="project" value="UniProtKB-KW"/>
</dbReference>
<dbReference type="GO" id="GO:0000724">
    <property type="term" value="P:double-strand break repair via homologous recombination"/>
    <property type="evidence" value="ECO:0007669"/>
    <property type="project" value="TreeGrafter"/>
</dbReference>
<dbReference type="GO" id="GO:0016787">
    <property type="term" value="F:hydrolase activity"/>
    <property type="evidence" value="ECO:0007669"/>
    <property type="project" value="UniProtKB-KW"/>
</dbReference>
<dbReference type="AlphaFoldDB" id="W7FD51"/>
<dbReference type="GO" id="GO:0042555">
    <property type="term" value="C:MCM complex"/>
    <property type="evidence" value="ECO:0007669"/>
    <property type="project" value="TreeGrafter"/>
</dbReference>
<dbReference type="SUPFAM" id="SSF50249">
    <property type="entry name" value="Nucleic acid-binding proteins"/>
    <property type="match status" value="1"/>
</dbReference>
<feature type="region of interest" description="Disordered" evidence="5">
    <location>
        <begin position="296"/>
        <end position="323"/>
    </location>
</feature>
<feature type="compositionally biased region" description="Basic residues" evidence="5">
    <location>
        <begin position="692"/>
        <end position="706"/>
    </location>
</feature>
<evidence type="ECO:0000256" key="4">
    <source>
        <dbReference type="RuleBase" id="RU004070"/>
    </source>
</evidence>
<dbReference type="Pfam" id="PF17855">
    <property type="entry name" value="MCM_lid"/>
    <property type="match status" value="1"/>
</dbReference>
<dbReference type="Proteomes" id="UP000030688">
    <property type="component" value="Unassembled WGS sequence"/>
</dbReference>
<feature type="region of interest" description="Disordered" evidence="5">
    <location>
        <begin position="688"/>
        <end position="710"/>
    </location>
</feature>
<dbReference type="InterPro" id="IPR027417">
    <property type="entry name" value="P-loop_NTPase"/>
</dbReference>
<keyword evidence="3 4" id="KW-0238">DNA-binding</keyword>
<dbReference type="SUPFAM" id="SSF52540">
    <property type="entry name" value="P-loop containing nucleoside triphosphate hydrolases"/>
    <property type="match status" value="1"/>
</dbReference>
<keyword evidence="1 4" id="KW-0547">Nucleotide-binding</keyword>
<dbReference type="PANTHER" id="PTHR11630">
    <property type="entry name" value="DNA REPLICATION LICENSING FACTOR MCM FAMILY MEMBER"/>
    <property type="match status" value="1"/>
</dbReference>
<dbReference type="Gene3D" id="2.40.50.140">
    <property type="entry name" value="Nucleic acid-binding proteins"/>
    <property type="match status" value="1"/>
</dbReference>
<gene>
    <name evidence="7" type="ORF">PFBG_00760</name>
</gene>
<reference evidence="8" key="1">
    <citation type="submission" date="2007-11" db="EMBL/GenBank/DDBJ databases">
        <authorList>
            <consortium name="The Broad Institute Genome Sequencing Platform"/>
            <person name="Volkman S.K."/>
            <person name="Daily J.P."/>
            <person name="Sarr O."/>
            <person name="Ndiaye D."/>
            <person name="Ndir O."/>
            <person name="Mboup S."/>
            <person name="Lukens A."/>
            <person name="Stange-Thomann N."/>
            <person name="Mauceli E."/>
            <person name="Gnerre S."/>
            <person name="Jaffe D."/>
            <person name="Zainoun J."/>
            <person name="Wiegand R.C."/>
            <person name="Birren B."/>
            <person name="Galagan J."/>
            <person name="Lander E."/>
            <person name="Wirth D.F."/>
        </authorList>
    </citation>
    <scope>NUCLEOTIDE SEQUENCE [LARGE SCALE GENOMIC DNA]</scope>
    <source>
        <strain evidence="8">7G8</strain>
    </source>
</reference>
<protein>
    <recommendedName>
        <fullName evidence="6">MCM C-terminal AAA(+) ATPase domain-containing protein</fullName>
    </recommendedName>
</protein>
<dbReference type="Pfam" id="PF00493">
    <property type="entry name" value="MCM"/>
    <property type="match status" value="1"/>
</dbReference>
<name>W7FD51_PLAF8</name>
<dbReference type="GO" id="GO:0017116">
    <property type="term" value="F:single-stranded DNA helicase activity"/>
    <property type="evidence" value="ECO:0007669"/>
    <property type="project" value="TreeGrafter"/>
</dbReference>
<evidence type="ECO:0000259" key="6">
    <source>
        <dbReference type="PROSITE" id="PS50051"/>
    </source>
</evidence>
<dbReference type="InterPro" id="IPR012340">
    <property type="entry name" value="NA-bd_OB-fold"/>
</dbReference>
<dbReference type="Gene3D" id="3.40.50.300">
    <property type="entry name" value="P-loop containing nucleotide triphosphate hydrolases"/>
    <property type="match status" value="1"/>
</dbReference>
<dbReference type="GO" id="GO:0003697">
    <property type="term" value="F:single-stranded DNA binding"/>
    <property type="evidence" value="ECO:0007669"/>
    <property type="project" value="TreeGrafter"/>
</dbReference>
<evidence type="ECO:0000256" key="1">
    <source>
        <dbReference type="ARBA" id="ARBA00022741"/>
    </source>
</evidence>
<evidence type="ECO:0000313" key="8">
    <source>
        <dbReference type="Proteomes" id="UP000030688"/>
    </source>
</evidence>
<accession>W7FD51</accession>
<dbReference type="InterPro" id="IPR033762">
    <property type="entry name" value="MCM_OB"/>
</dbReference>
<sequence>MLYELIYTPFLKQGEEENNKDNNYYLDSNILHFHNVTTSPSNCLKEDFELFRTNENDMYEKENEHLWQDKNEEYNNIHNEKYINDKNSINNDDTKKKKKKTLDQVGKGRVKENDMDYFFNNFIEYDFCKDNDVMEQIDLYSSCLIKGILFSYMKYTFLKKEEIKLKINNCLKMIFVRHNIKIKCRLINIPYLHDIHINNIQEIENKHIGKFISTEGIITRVGEKKILEESKKYRCMRCDYVIKKNAAPELYYNTETFFRCPNIIVNTKKMSSDILYDINDKITKEFITKKMDKNKKKDDSVDHNFEDDNDNNHYNNPLYSNRTNQNEKGIYVKKRCNSTNFEFIENEIKRVDYQEIKIKETSKSNIPYSITVVLLENLAGKYHPGKNVIINGIVLRRWKRLYKDIRCDSELFIEANYIEIKELEQIKIKEISLDDDFSKYINSIVSKACLRDQQSVFCGEEEFMENASCGGNDNFRGDDSPILKDINTVPQDNQCYPINTRLIPQNKRRKDEHINRQVNHISFTHLNSVDKRENVFEKYWFFFENNKIEGKKYICESICPNLYNCKLSKLSILLVLIGGNKINNEYESFYHENNKWIKYFSKNYKKSKKKSSIGNVVRDNLNVNEENEMVEDSYEEDSLEEMGERIRKKTRKGNKNEVKKNDIYQKENNIYNLYKTNNISNIQYDEMENTKEKRKRKQRQKQKQKQTKFESDNCDKRTLCHLLLVGDPGTGKSQLLKEVQKLSNICVNVSGMFCTTAGLTCAAIKEGNSFMLESGALVLADNGVCCIDEFCLMKNENKNAIHEAMEQLSISVAKGGIVDKLNCRCTIIGASNFEINKEVKGNLSNYDSKVIIINLSYALLSRFDLVVIAEDNSQIDYKIADYILSQDVEVKKGLDNEYVNNNDNIKNNVLDKNNMNSNMNNCKSTTCNNYTENNHLENLPGSYINNGHKKHNEPIGHDSIILSPFNSDNGNGGTFEKKQNKINKINKITWPSEKLKEYINYVKNGFFPNFDKSSKLILITYYSTLRKYNDGDNGTTVRTLESLIRLSEAHSKLILNKKVTSDDVINIILLVELSLRGYQIAIRTNANNILIARTGILENSAYLLQTYNSNYNTFYCLDDVLFDDSLYIYFKNIILEKLQLQEINGKIHKML</sequence>
<dbReference type="InterPro" id="IPR041562">
    <property type="entry name" value="MCM_lid"/>
</dbReference>
<evidence type="ECO:0000313" key="7">
    <source>
        <dbReference type="EMBL" id="EUR78665.1"/>
    </source>
</evidence>
<dbReference type="PROSITE" id="PS50051">
    <property type="entry name" value="MCM_2"/>
    <property type="match status" value="1"/>
</dbReference>